<sequence length="546" mass="56468">MNILRKIVILLVCLTLVSVEIQAQDVSINIINQPSTLTQGSTLGRVTVDICNNDGGSRSAAVGKLRPLISFPSTLIGTSVVAINTNGWTVLSNDGQTIRLENTVAIIPGECSQIILGYTGVNIGGPLTVTGTLGFNGAQTINNLPGNDNSTTSITVITGDTDGDGDPDVTDTQPTNPCVWSSAQVLANTSTTWRNADCDGDGVTNYKEATGTDNDPLTLSDNTNPNDPCSYNKADQVIGNVNSDWLTLDCDKDGNPNSTDLNPQVATANNDVLNAPFGVTSAVSVLSNDDFLPVLSTVITRTGGDASGVVTFAPTTGIMSYTPASSEPGGSNVTVIYQVCNTLVSPQVCASATVTITVPLAGDADGDGDPDNTDPSKNDACVWGPNQVLANTLLTWRNADCDGDGVTNYAEATGADGDASTTGDNTNPKSACSLNLSQVTLVATSTGDCDGDGVMNKDEINGLDDNPLTLSDNTNPNDPCSYNKADQVIGNVNSDWLTLDCDKDGNPNSTDLNPQVATANNDVLNAPFGVTSAVSVLSNDDFLPVL</sequence>
<proteinExistence type="predicted"/>
<name>A0ABT6YQ01_9BACT</name>
<evidence type="ECO:0000256" key="1">
    <source>
        <dbReference type="SAM" id="SignalP"/>
    </source>
</evidence>
<protein>
    <submittedName>
        <fullName evidence="2">Uncharacterized protein</fullName>
    </submittedName>
</protein>
<reference evidence="2 3" key="1">
    <citation type="submission" date="2023-05" db="EMBL/GenBank/DDBJ databases">
        <title>Novel species of genus Flectobacillus isolated from stream in China.</title>
        <authorList>
            <person name="Lu H."/>
        </authorList>
    </citation>
    <scope>NUCLEOTIDE SEQUENCE [LARGE SCALE GENOMIC DNA]</scope>
    <source>
        <strain evidence="2 3">DC10W</strain>
    </source>
</reference>
<keyword evidence="3" id="KW-1185">Reference proteome</keyword>
<evidence type="ECO:0000313" key="3">
    <source>
        <dbReference type="Proteomes" id="UP001236569"/>
    </source>
</evidence>
<dbReference type="EMBL" id="JASHID010000011">
    <property type="protein sequence ID" value="MDI9865664.1"/>
    <property type="molecule type" value="Genomic_DNA"/>
</dbReference>
<evidence type="ECO:0000313" key="2">
    <source>
        <dbReference type="EMBL" id="MDI9865664.1"/>
    </source>
</evidence>
<dbReference type="RefSeq" id="WP_283370637.1">
    <property type="nucleotide sequence ID" value="NZ_JASHID010000011.1"/>
</dbReference>
<comment type="caution">
    <text evidence="2">The sequence shown here is derived from an EMBL/GenBank/DDBJ whole genome shotgun (WGS) entry which is preliminary data.</text>
</comment>
<dbReference type="Proteomes" id="UP001236569">
    <property type="component" value="Unassembled WGS sequence"/>
</dbReference>
<feature type="signal peptide" evidence="1">
    <location>
        <begin position="1"/>
        <end position="23"/>
    </location>
</feature>
<accession>A0ABT6YQ01</accession>
<feature type="non-terminal residue" evidence="2">
    <location>
        <position position="546"/>
    </location>
</feature>
<keyword evidence="1" id="KW-0732">Signal</keyword>
<feature type="chain" id="PRO_5047373748" evidence="1">
    <location>
        <begin position="24"/>
        <end position="546"/>
    </location>
</feature>
<organism evidence="2 3">
    <name type="scientific">Flectobacillus longus</name>
    <dbReference type="NCBI Taxonomy" id="2984207"/>
    <lineage>
        <taxon>Bacteria</taxon>
        <taxon>Pseudomonadati</taxon>
        <taxon>Bacteroidota</taxon>
        <taxon>Cytophagia</taxon>
        <taxon>Cytophagales</taxon>
        <taxon>Flectobacillaceae</taxon>
        <taxon>Flectobacillus</taxon>
    </lineage>
</organism>
<gene>
    <name evidence="2" type="ORF">QM480_15070</name>
</gene>